<sequence length="141" mass="16357">MTFHYMVMANHAIYNKVLMEILEDSGLTAGQPKVLDYLDGHDGASQKEIAAHCYIEAATLTSVLNGMEAKGLIERRRLNGNRRTFHIFLTQKGREQQERVLEAFLRIEEQTFEGMPEAEVGQFMELYGKIHRRLRERLMKE</sequence>
<dbReference type="PANTHER" id="PTHR42756:SF1">
    <property type="entry name" value="TRANSCRIPTIONAL REPRESSOR OF EMRAB OPERON"/>
    <property type="match status" value="1"/>
</dbReference>
<keyword evidence="2" id="KW-0238">DNA-binding</keyword>
<dbReference type="InterPro" id="IPR000835">
    <property type="entry name" value="HTH_MarR-typ"/>
</dbReference>
<keyword evidence="6" id="KW-1185">Reference proteome</keyword>
<dbReference type="PROSITE" id="PS01117">
    <property type="entry name" value="HTH_MARR_1"/>
    <property type="match status" value="1"/>
</dbReference>
<dbReference type="PANTHER" id="PTHR42756">
    <property type="entry name" value="TRANSCRIPTIONAL REGULATOR, MARR"/>
    <property type="match status" value="1"/>
</dbReference>
<organism evidence="5 6">
    <name type="scientific">Enterocloster hominis</name>
    <name type="common">ex Hitch et al. 2024</name>
    <dbReference type="NCBI Taxonomy" id="1917870"/>
    <lineage>
        <taxon>Bacteria</taxon>
        <taxon>Bacillati</taxon>
        <taxon>Bacillota</taxon>
        <taxon>Clostridia</taxon>
        <taxon>Lachnospirales</taxon>
        <taxon>Lachnospiraceae</taxon>
        <taxon>Enterocloster</taxon>
    </lineage>
</organism>
<evidence type="ECO:0000313" key="6">
    <source>
        <dbReference type="Proteomes" id="UP001454086"/>
    </source>
</evidence>
<evidence type="ECO:0000256" key="2">
    <source>
        <dbReference type="ARBA" id="ARBA00023125"/>
    </source>
</evidence>
<dbReference type="PRINTS" id="PR00598">
    <property type="entry name" value="HTHMARR"/>
</dbReference>
<evidence type="ECO:0000259" key="4">
    <source>
        <dbReference type="PROSITE" id="PS50995"/>
    </source>
</evidence>
<accession>A0ABV1DC75</accession>
<gene>
    <name evidence="5" type="ORF">WMQ36_17400</name>
</gene>
<dbReference type="RefSeq" id="WP_025486614.1">
    <property type="nucleotide sequence ID" value="NZ_JAJFEB010000004.1"/>
</dbReference>
<feature type="domain" description="HTH marR-type" evidence="4">
    <location>
        <begin position="1"/>
        <end position="132"/>
    </location>
</feature>
<dbReference type="PROSITE" id="PS50995">
    <property type="entry name" value="HTH_MARR_2"/>
    <property type="match status" value="1"/>
</dbReference>
<comment type="caution">
    <text evidence="5">The sequence shown here is derived from an EMBL/GenBank/DDBJ whole genome shotgun (WGS) entry which is preliminary data.</text>
</comment>
<evidence type="ECO:0000256" key="1">
    <source>
        <dbReference type="ARBA" id="ARBA00023015"/>
    </source>
</evidence>
<dbReference type="EMBL" id="JBBMFM010000073">
    <property type="protein sequence ID" value="MEQ2426749.1"/>
    <property type="molecule type" value="Genomic_DNA"/>
</dbReference>
<reference evidence="5 6" key="1">
    <citation type="submission" date="2024-03" db="EMBL/GenBank/DDBJ databases">
        <title>Human intestinal bacterial collection.</title>
        <authorList>
            <person name="Pauvert C."/>
            <person name="Hitch T.C.A."/>
            <person name="Clavel T."/>
        </authorList>
    </citation>
    <scope>NUCLEOTIDE SEQUENCE [LARGE SCALE GENOMIC DNA]</scope>
    <source>
        <strain evidence="5 6">CLA-SR-H021</strain>
    </source>
</reference>
<keyword evidence="1" id="KW-0805">Transcription regulation</keyword>
<keyword evidence="3" id="KW-0804">Transcription</keyword>
<dbReference type="Pfam" id="PF12802">
    <property type="entry name" value="MarR_2"/>
    <property type="match status" value="1"/>
</dbReference>
<dbReference type="Proteomes" id="UP001454086">
    <property type="component" value="Unassembled WGS sequence"/>
</dbReference>
<dbReference type="InterPro" id="IPR036390">
    <property type="entry name" value="WH_DNA-bd_sf"/>
</dbReference>
<protein>
    <submittedName>
        <fullName evidence="5">MarR family transcriptional regulator</fullName>
    </submittedName>
</protein>
<proteinExistence type="predicted"/>
<dbReference type="Gene3D" id="1.10.10.10">
    <property type="entry name" value="Winged helix-like DNA-binding domain superfamily/Winged helix DNA-binding domain"/>
    <property type="match status" value="1"/>
</dbReference>
<dbReference type="SUPFAM" id="SSF46785">
    <property type="entry name" value="Winged helix' DNA-binding domain"/>
    <property type="match status" value="1"/>
</dbReference>
<evidence type="ECO:0000313" key="5">
    <source>
        <dbReference type="EMBL" id="MEQ2426749.1"/>
    </source>
</evidence>
<dbReference type="SMART" id="SM00347">
    <property type="entry name" value="HTH_MARR"/>
    <property type="match status" value="1"/>
</dbReference>
<evidence type="ECO:0000256" key="3">
    <source>
        <dbReference type="ARBA" id="ARBA00023163"/>
    </source>
</evidence>
<dbReference type="InterPro" id="IPR023187">
    <property type="entry name" value="Tscrpt_reg_MarR-type_CS"/>
</dbReference>
<dbReference type="InterPro" id="IPR036388">
    <property type="entry name" value="WH-like_DNA-bd_sf"/>
</dbReference>
<name>A0ABV1DC75_9FIRM</name>